<keyword evidence="1" id="KW-0880">Kelch repeat</keyword>
<dbReference type="AlphaFoldDB" id="A0A8H3X7U7"/>
<keyword evidence="5" id="KW-1185">Reference proteome</keyword>
<evidence type="ECO:0000313" key="4">
    <source>
        <dbReference type="EMBL" id="KAF0424522.1"/>
    </source>
</evidence>
<reference evidence="4 5" key="1">
    <citation type="journal article" date="2019" name="Environ. Microbiol.">
        <title>At the nexus of three kingdoms: the genome of the mycorrhizal fungus Gigaspora margarita provides insights into plant, endobacterial and fungal interactions.</title>
        <authorList>
            <person name="Venice F."/>
            <person name="Ghignone S."/>
            <person name="Salvioli di Fossalunga A."/>
            <person name="Amselem J."/>
            <person name="Novero M."/>
            <person name="Xianan X."/>
            <person name="Sedzielewska Toro K."/>
            <person name="Morin E."/>
            <person name="Lipzen A."/>
            <person name="Grigoriev I.V."/>
            <person name="Henrissat B."/>
            <person name="Martin F.M."/>
            <person name="Bonfante P."/>
        </authorList>
    </citation>
    <scope>NUCLEOTIDE SEQUENCE [LARGE SCALE GENOMIC DNA]</scope>
    <source>
        <strain evidence="4 5">BEG34</strain>
    </source>
</reference>
<dbReference type="OrthoDB" id="10251809at2759"/>
<feature type="signal peptide" evidence="3">
    <location>
        <begin position="1"/>
        <end position="20"/>
    </location>
</feature>
<gene>
    <name evidence="4" type="ORF">F8M41_006554</name>
</gene>
<dbReference type="Pfam" id="PF24681">
    <property type="entry name" value="Kelch_KLHDC2_KLHL20_DRC7"/>
    <property type="match status" value="1"/>
</dbReference>
<dbReference type="EMBL" id="WTPW01001644">
    <property type="protein sequence ID" value="KAF0424522.1"/>
    <property type="molecule type" value="Genomic_DNA"/>
</dbReference>
<dbReference type="Proteomes" id="UP000439903">
    <property type="component" value="Unassembled WGS sequence"/>
</dbReference>
<dbReference type="InterPro" id="IPR015915">
    <property type="entry name" value="Kelch-typ_b-propeller"/>
</dbReference>
<dbReference type="PANTHER" id="PTHR46093:SF18">
    <property type="entry name" value="FIBRONECTIN TYPE-III DOMAIN-CONTAINING PROTEIN"/>
    <property type="match status" value="1"/>
</dbReference>
<evidence type="ECO:0000256" key="1">
    <source>
        <dbReference type="ARBA" id="ARBA00022441"/>
    </source>
</evidence>
<accession>A0A8H3X7U7</accession>
<dbReference type="PANTHER" id="PTHR46093">
    <property type="entry name" value="ACYL-COA-BINDING DOMAIN-CONTAINING PROTEIN 5"/>
    <property type="match status" value="1"/>
</dbReference>
<sequence length="329" mass="36800">MNIPSLFFALYFISIFLVSCQFIPTPRYLQTSVLVNNSKWYIFGGDFGNSIYTNEILYLDLSNSFDVNSPPWHKDQIGSSFKYSFSTSCVSVDNSSIFIIGGNMYDLDQRQEDPNYYSIIYEYSLNYSIWTTPNITGIDNFKECGGLKSIIDNTGRIFLYGGVRNISGEISNKMSIFYTSNMSWLSINLTTSRTGYTATLLKGGNITYIGGRSVATYNDSSYVNMNEILIFDTNSLSWYNVTAITAIGDYIEGRAGHSAVLARDSKILIYGGAKTPKARAVKPDLAMLDLNVYPFKWTILNNSLTLLTSHSAILYDDFMIIVGDDAEIG</sequence>
<feature type="chain" id="PRO_5034386126" evidence="3">
    <location>
        <begin position="21"/>
        <end position="329"/>
    </location>
</feature>
<dbReference type="SUPFAM" id="SSF117281">
    <property type="entry name" value="Kelch motif"/>
    <property type="match status" value="1"/>
</dbReference>
<evidence type="ECO:0000256" key="2">
    <source>
        <dbReference type="ARBA" id="ARBA00022737"/>
    </source>
</evidence>
<evidence type="ECO:0000313" key="5">
    <source>
        <dbReference type="Proteomes" id="UP000439903"/>
    </source>
</evidence>
<name>A0A8H3X7U7_GIGMA</name>
<comment type="caution">
    <text evidence="4">The sequence shown here is derived from an EMBL/GenBank/DDBJ whole genome shotgun (WGS) entry which is preliminary data.</text>
</comment>
<proteinExistence type="predicted"/>
<evidence type="ECO:0000256" key="3">
    <source>
        <dbReference type="SAM" id="SignalP"/>
    </source>
</evidence>
<keyword evidence="3" id="KW-0732">Signal</keyword>
<keyword evidence="2" id="KW-0677">Repeat</keyword>
<protein>
    <submittedName>
        <fullName evidence="4">Galactose oxidase</fullName>
    </submittedName>
</protein>
<organism evidence="4 5">
    <name type="scientific">Gigaspora margarita</name>
    <dbReference type="NCBI Taxonomy" id="4874"/>
    <lineage>
        <taxon>Eukaryota</taxon>
        <taxon>Fungi</taxon>
        <taxon>Fungi incertae sedis</taxon>
        <taxon>Mucoromycota</taxon>
        <taxon>Glomeromycotina</taxon>
        <taxon>Glomeromycetes</taxon>
        <taxon>Diversisporales</taxon>
        <taxon>Gigasporaceae</taxon>
        <taxon>Gigaspora</taxon>
    </lineage>
</organism>
<dbReference type="Gene3D" id="2.120.10.80">
    <property type="entry name" value="Kelch-type beta propeller"/>
    <property type="match status" value="2"/>
</dbReference>